<sequence>MFYRQARIVKKVVEVKYELVLGSEEFVWRVQEKVVNCIPARDGELTQKSMMGNDGIVEQVTDVVVRYFEVN</sequence>
<evidence type="ECO:0000313" key="1">
    <source>
        <dbReference type="EMBL" id="OOP55452.1"/>
    </source>
</evidence>
<organism evidence="1 2">
    <name type="scientific">Candidatus Brocadia carolinensis</name>
    <dbReference type="NCBI Taxonomy" id="1004156"/>
    <lineage>
        <taxon>Bacteria</taxon>
        <taxon>Pseudomonadati</taxon>
        <taxon>Planctomycetota</taxon>
        <taxon>Candidatus Brocadiia</taxon>
        <taxon>Candidatus Brocadiales</taxon>
        <taxon>Candidatus Brocadiaceae</taxon>
        <taxon>Candidatus Brocadia</taxon>
    </lineage>
</organism>
<dbReference type="AlphaFoldDB" id="A0A1V4AQT0"/>
<comment type="caution">
    <text evidence="1">The sequence shown here is derived from an EMBL/GenBank/DDBJ whole genome shotgun (WGS) entry which is preliminary data.</text>
</comment>
<dbReference type="Proteomes" id="UP000189681">
    <property type="component" value="Unassembled WGS sequence"/>
</dbReference>
<name>A0A1V4AQT0_9BACT</name>
<proteinExistence type="predicted"/>
<accession>A0A1V4AQT0</accession>
<dbReference type="EMBL" id="AYTS01000145">
    <property type="protein sequence ID" value="OOP55452.1"/>
    <property type="molecule type" value="Genomic_DNA"/>
</dbReference>
<evidence type="ECO:0000313" key="2">
    <source>
        <dbReference type="Proteomes" id="UP000189681"/>
    </source>
</evidence>
<gene>
    <name evidence="1" type="ORF">AYP45_14760</name>
</gene>
<reference evidence="1 2" key="1">
    <citation type="journal article" date="2017" name="Water Res.">
        <title>Discovery and metagenomic analysis of an anammox bacterial enrichment related to Candidatus "Brocadia caroliniensis" in a full-scale glycerol-fed nitritation-denitritation separate centrate treatment process.</title>
        <authorList>
            <person name="Park H."/>
            <person name="Brotto A.C."/>
            <person name="van Loosdrecht M.C."/>
            <person name="Chandran K."/>
        </authorList>
    </citation>
    <scope>NUCLEOTIDE SEQUENCE [LARGE SCALE GENOMIC DNA]</scope>
    <source>
        <strain evidence="1">26THWARD</strain>
    </source>
</reference>
<protein>
    <submittedName>
        <fullName evidence="1">Uncharacterized protein</fullName>
    </submittedName>
</protein>